<gene>
    <name evidence="2" type="ordered locus">Cyan7425_0592</name>
</gene>
<reference evidence="2" key="1">
    <citation type="submission" date="2009-01" db="EMBL/GenBank/DDBJ databases">
        <title>Complete sequence of chromosome Cyanothece sp. PCC 7425.</title>
        <authorList>
            <consortium name="US DOE Joint Genome Institute"/>
            <person name="Lucas S."/>
            <person name="Copeland A."/>
            <person name="Lapidus A."/>
            <person name="Glavina del Rio T."/>
            <person name="Dalin E."/>
            <person name="Tice H."/>
            <person name="Bruce D."/>
            <person name="Goodwin L."/>
            <person name="Pitluck S."/>
            <person name="Sims D."/>
            <person name="Meineke L."/>
            <person name="Brettin T."/>
            <person name="Detter J.C."/>
            <person name="Han C."/>
            <person name="Larimer F."/>
            <person name="Land M."/>
            <person name="Hauser L."/>
            <person name="Kyrpides N."/>
            <person name="Ovchinnikova G."/>
            <person name="Liberton M."/>
            <person name="Stoeckel J."/>
            <person name="Banerjee A."/>
            <person name="Singh A."/>
            <person name="Page L."/>
            <person name="Sato H."/>
            <person name="Zhao L."/>
            <person name="Sherman L."/>
            <person name="Pakrasi H."/>
            <person name="Richardson P."/>
        </authorList>
    </citation>
    <scope>NUCLEOTIDE SEQUENCE</scope>
    <source>
        <strain evidence="2">PCC 7425</strain>
    </source>
</reference>
<dbReference type="KEGG" id="cyn:Cyan7425_0592"/>
<accession>B8HUT5</accession>
<organism evidence="2">
    <name type="scientific">Cyanothece sp. (strain PCC 7425 / ATCC 29141)</name>
    <dbReference type="NCBI Taxonomy" id="395961"/>
    <lineage>
        <taxon>Bacteria</taxon>
        <taxon>Bacillati</taxon>
        <taxon>Cyanobacteriota</taxon>
        <taxon>Cyanophyceae</taxon>
        <taxon>Gomontiellales</taxon>
        <taxon>Cyanothecaceae</taxon>
        <taxon>Cyanothece</taxon>
    </lineage>
</organism>
<dbReference type="eggNOG" id="COG4249">
    <property type="taxonomic scope" value="Bacteria"/>
</dbReference>
<protein>
    <recommendedName>
        <fullName evidence="1">Peptidase C14 caspase domain-containing protein</fullName>
    </recommendedName>
</protein>
<dbReference type="AlphaFoldDB" id="B8HUT5"/>
<dbReference type="GO" id="GO:0006508">
    <property type="term" value="P:proteolysis"/>
    <property type="evidence" value="ECO:0007669"/>
    <property type="project" value="InterPro"/>
</dbReference>
<evidence type="ECO:0000259" key="1">
    <source>
        <dbReference type="Pfam" id="PF00656"/>
    </source>
</evidence>
<dbReference type="Pfam" id="PF00656">
    <property type="entry name" value="Peptidase_C14"/>
    <property type="match status" value="1"/>
</dbReference>
<dbReference type="InterPro" id="IPR011600">
    <property type="entry name" value="Pept_C14_caspase"/>
</dbReference>
<dbReference type="OrthoDB" id="174931at2"/>
<dbReference type="HOGENOM" id="CLU_454068_0_0_3"/>
<proteinExistence type="predicted"/>
<name>B8HUT5_CYAP4</name>
<evidence type="ECO:0000313" key="2">
    <source>
        <dbReference type="EMBL" id="ACL42982.1"/>
    </source>
</evidence>
<feature type="domain" description="Peptidase C14 caspase" evidence="1">
    <location>
        <begin position="79"/>
        <end position="242"/>
    </location>
</feature>
<dbReference type="GO" id="GO:0004197">
    <property type="term" value="F:cysteine-type endopeptidase activity"/>
    <property type="evidence" value="ECO:0007669"/>
    <property type="project" value="InterPro"/>
</dbReference>
<dbReference type="EMBL" id="CP001344">
    <property type="protein sequence ID" value="ACL42982.1"/>
    <property type="molecule type" value="Genomic_DNA"/>
</dbReference>
<sequence>MEKPLFIAIGVHNAKGMQVLEGVLKGIDDLTSWARNSGYDTIAIDDRAEKVSIDRIRNCLTPNERGEPSPAMLLDRPRIVVYFCGHGIHAPADQYWILSAGANQPGERISAVGFREVLATYGPKQISFISDACRSPMVVIGQGSAVVDAYEAEVKSPQKDIFYSSADGTASFAMPVKDGKPAYCIFSEALLKALSVPDPRGDNLDSLYLELGRRVVTSQSLANYLETHVPEIALLEAGKIQTPLCETGFRPQKNDYVEFAEGISKSLSLIEISPSLPEINQRDFINYKMALSQQELQLNRINRSRSKWRAPFVEAVQDYIQSSGSWSRNSQFGPCLVVSNRLPELVGQDPHIMPEIWQRWGWDNERMGYWFWEANGFLNTANSNVVIVNVEDLYSPVILFRDLWCAMTFKEVLAQNDNAIGGVDLLAWGGKYSHRPSRAEQLSRGELHSTEALKGLSEGTLNSDDIRLFTRTMRLMKHVDPMLGIVAAYLYNRIGDIDNIRRMCYYYGYYNQDVPFDIAMLAGVTLEYNKEQRYFAINVPEVREVPAAERAENAPEFTWENTPSVNVNVAGVTPVLRVGWQHIRNSKHRIHRQCLELVDHLTEAPIATFSGKEVGKALIQAFRGF</sequence>